<gene>
    <name evidence="8" type="primary">KAFR0E02160</name>
    <name evidence="6" type="synonym">TDA11</name>
    <name evidence="8" type="ORF">KAFR_0E02160</name>
</gene>
<evidence type="ECO:0000256" key="1">
    <source>
        <dbReference type="ARBA" id="ARBA00004496"/>
    </source>
</evidence>
<dbReference type="KEGG" id="kaf:KAFR_0E02160"/>
<dbReference type="GeneID" id="13883027"/>
<dbReference type="RefSeq" id="XP_003957504.1">
    <property type="nucleotide sequence ID" value="XM_003957455.1"/>
</dbReference>
<evidence type="ECO:0000256" key="3">
    <source>
        <dbReference type="ARBA" id="ARBA00014140"/>
    </source>
</evidence>
<dbReference type="AlphaFoldDB" id="H2AVG9"/>
<feature type="compositionally biased region" description="Polar residues" evidence="7">
    <location>
        <begin position="22"/>
        <end position="35"/>
    </location>
</feature>
<reference evidence="8 9" key="1">
    <citation type="journal article" date="2011" name="Proc. Natl. Acad. Sci. U.S.A.">
        <title>Evolutionary erosion of yeast sex chromosomes by mating-type switching accidents.</title>
        <authorList>
            <person name="Gordon J.L."/>
            <person name="Armisen D."/>
            <person name="Proux-Wera E."/>
            <person name="Oheigeartaigh S.S."/>
            <person name="Byrne K.P."/>
            <person name="Wolfe K.H."/>
        </authorList>
    </citation>
    <scope>NUCLEOTIDE SEQUENCE [LARGE SCALE GENOMIC DNA]</scope>
    <source>
        <strain evidence="9">ATCC 22294 / BCRC 22015 / CBS 2517 / CECT 1963 / NBRC 1671 / NRRL Y-8276</strain>
    </source>
</reference>
<feature type="compositionally biased region" description="Polar residues" evidence="7">
    <location>
        <begin position="421"/>
        <end position="431"/>
    </location>
</feature>
<dbReference type="Proteomes" id="UP000005220">
    <property type="component" value="Chromosome 5"/>
</dbReference>
<keyword evidence="4 6" id="KW-0963">Cytoplasm</keyword>
<evidence type="ECO:0000313" key="9">
    <source>
        <dbReference type="Proteomes" id="UP000005220"/>
    </source>
</evidence>
<comment type="subcellular location">
    <subcellularLocation>
        <location evidence="1 6">Cytoplasm</location>
    </subcellularLocation>
</comment>
<dbReference type="HOGENOM" id="CLU_046807_0_0_1"/>
<dbReference type="GO" id="GO:0005737">
    <property type="term" value="C:cytoplasm"/>
    <property type="evidence" value="ECO:0007669"/>
    <property type="project" value="UniProtKB-SubCell"/>
</dbReference>
<evidence type="ECO:0000313" key="8">
    <source>
        <dbReference type="EMBL" id="CCF58369.1"/>
    </source>
</evidence>
<evidence type="ECO:0000256" key="2">
    <source>
        <dbReference type="ARBA" id="ARBA00008382"/>
    </source>
</evidence>
<keyword evidence="5 6" id="KW-0175">Coiled coil</keyword>
<evidence type="ECO:0000256" key="6">
    <source>
        <dbReference type="RuleBase" id="RU362140"/>
    </source>
</evidence>
<dbReference type="Pfam" id="PF17084">
    <property type="entry name" value="TDA11"/>
    <property type="match status" value="1"/>
</dbReference>
<feature type="compositionally biased region" description="Basic and acidic residues" evidence="7">
    <location>
        <begin position="71"/>
        <end position="80"/>
    </location>
</feature>
<dbReference type="EMBL" id="HE650825">
    <property type="protein sequence ID" value="CCF58369.1"/>
    <property type="molecule type" value="Genomic_DNA"/>
</dbReference>
<dbReference type="InParanoid" id="H2AVG9"/>
<feature type="compositionally biased region" description="Basic and acidic residues" evidence="7">
    <location>
        <begin position="141"/>
        <end position="153"/>
    </location>
</feature>
<feature type="compositionally biased region" description="Low complexity" evidence="7">
    <location>
        <begin position="36"/>
        <end position="45"/>
    </location>
</feature>
<feature type="compositionally biased region" description="Polar residues" evidence="7">
    <location>
        <begin position="154"/>
        <end position="173"/>
    </location>
</feature>
<evidence type="ECO:0000256" key="7">
    <source>
        <dbReference type="SAM" id="MobiDB-lite"/>
    </source>
</evidence>
<proteinExistence type="inferred from homology"/>
<feature type="coiled-coil region" evidence="6">
    <location>
        <begin position="186"/>
        <end position="234"/>
    </location>
</feature>
<feature type="region of interest" description="Disordered" evidence="7">
    <location>
        <begin position="329"/>
        <end position="351"/>
    </location>
</feature>
<keyword evidence="9" id="KW-1185">Reference proteome</keyword>
<evidence type="ECO:0000256" key="4">
    <source>
        <dbReference type="ARBA" id="ARBA00022490"/>
    </source>
</evidence>
<sequence length="471" mass="52999">MNKFDEFIQETDNVLDIDTSTRDTTGQIAPKTNDTSKIQSKSPISKSRHTTSPVISSNSKFLIQKQLTPTKVDETVDHPLRGSPNSHRAGTVISAPSSEKSTRTRPRKPIINKRRSLIQPLITHSQENTFEIATQVSTLHLNERQHSSTEHDVSNTNTQNSKHSRGSSTNSLTIDTNDINMLLKNLANKEMDLFESKQKIDDLRKQLLYHEKLYERHSNELKNLKAQVSKHLTDNVSGTSTPMKSQNGKNQTETSEKIKYTNNALETRGKTNKIEEVKDIINKQETHKKSISKLEPEAEKSQANGSVWSKPLAIFNQFDQILQQELEKSLNWDSETSPEKEPAGKDGTYMNEGKSNIFASDLGSDYNYVNINSATTNDDTGTTNGNSSSVSKSIWNFVNDVRTGLLGIDEEISEEEEEGFKNQTNDSSENGQLIKEFKTTKKSARSSGNKLNFIDNDEDHEVRDVEMTTFL</sequence>
<feature type="region of interest" description="Disordered" evidence="7">
    <location>
        <begin position="413"/>
        <end position="433"/>
    </location>
</feature>
<feature type="compositionally biased region" description="Polar residues" evidence="7">
    <location>
        <begin position="83"/>
        <end position="99"/>
    </location>
</feature>
<comment type="similarity">
    <text evidence="2 6">Belongs to the TDA11 family.</text>
</comment>
<protein>
    <recommendedName>
        <fullName evidence="3 6">Topoisomerase I damage affected protein 11</fullName>
    </recommendedName>
</protein>
<feature type="compositionally biased region" description="Polar residues" evidence="7">
    <location>
        <begin position="234"/>
        <end position="253"/>
    </location>
</feature>
<dbReference type="OrthoDB" id="4036304at2759"/>
<feature type="region of interest" description="Disordered" evidence="7">
    <location>
        <begin position="18"/>
        <end position="106"/>
    </location>
</feature>
<feature type="region of interest" description="Disordered" evidence="7">
    <location>
        <begin position="141"/>
        <end position="173"/>
    </location>
</feature>
<feature type="compositionally biased region" description="Polar residues" evidence="7">
    <location>
        <begin position="50"/>
        <end position="69"/>
    </location>
</feature>
<organism evidence="8 9">
    <name type="scientific">Kazachstania africana (strain ATCC 22294 / BCRC 22015 / CBS 2517 / CECT 1963 / NBRC 1671 / NRRL Y-8276)</name>
    <name type="common">Yeast</name>
    <name type="synonym">Kluyveromyces africanus</name>
    <dbReference type="NCBI Taxonomy" id="1071382"/>
    <lineage>
        <taxon>Eukaryota</taxon>
        <taxon>Fungi</taxon>
        <taxon>Dikarya</taxon>
        <taxon>Ascomycota</taxon>
        <taxon>Saccharomycotina</taxon>
        <taxon>Saccharomycetes</taxon>
        <taxon>Saccharomycetales</taxon>
        <taxon>Saccharomycetaceae</taxon>
        <taxon>Kazachstania</taxon>
    </lineage>
</organism>
<feature type="region of interest" description="Disordered" evidence="7">
    <location>
        <begin position="234"/>
        <end position="256"/>
    </location>
</feature>
<dbReference type="InterPro" id="IPR031388">
    <property type="entry name" value="Tda11"/>
</dbReference>
<dbReference type="eggNOG" id="ENOG502S2SD">
    <property type="taxonomic scope" value="Eukaryota"/>
</dbReference>
<evidence type="ECO:0000256" key="5">
    <source>
        <dbReference type="ARBA" id="ARBA00023054"/>
    </source>
</evidence>
<name>H2AVG9_KAZAF</name>
<dbReference type="FunCoup" id="H2AVG9">
    <property type="interactions" value="22"/>
</dbReference>
<accession>H2AVG9</accession>